<sequence>MERDRQPEEIRFDKYWLTLKRHRFPASLMFLVVLAGAGFVASMERPTYQAEGKLLFRKRDRTATLLAEGDKGTQLEALNNQNTPIDTEAEVLQSAPLVQKVIEDLKLKDKDGDQLAPEAFLKQLSVKGVKGTDILLVAYKSGDAKEAAAIVNQLIQEYIANNIAMNRSEAAAARQFIAKQLPALSIRLEQAEINLRDFEEANEVVSLVDEAKSSVETVAELSQRVAATKSEYDNVNAQTLALRSRVQRNAQAALTLNNLNQSTGVQQAFSQVQQVEAELASQRARYRAGHPQVQILERRQQALGGVLRQRIREVLGSNQAVSRTELQVGLSEQKLIEQYINSEVNRRGLASQLNSLVQARAAYQSRATRLPRLRQQRQALERQVATLRTNHNALSRRLQEVEIAENQDLGVARVVAKATVPGLPLASKQKLILAGGSIAGALLYILTAFSLDLRDPSIKTAKEAREAFPFASLGLIPLMRQKSQFGRKVSINAVPQLPVIEHPSSLTSAAYRMLQSNLKFLNPDRRVKSIAVTSSIAKEGKSTVSANLAAALAQMGHRVLLIDVDFYRPVQHQIWGLVNNVGLSNVVMSQVQLKTVINRVQPNLDVIPAGTLPPRPLALVDSKRMSALIAAFEQQYDYVICDTPPLVLASDVIALGQKTDGVMMVVRPGIIDTNSATEAKRMLEQSNLELLGIVTNGVAVENEPDSYLKRAREYYESVSLTPSVPSAGEVPA</sequence>
<evidence type="ECO:0000256" key="4">
    <source>
        <dbReference type="ARBA" id="ARBA00022741"/>
    </source>
</evidence>
<keyword evidence="10" id="KW-1133">Transmembrane helix</keyword>
<comment type="catalytic activity">
    <reaction evidence="8">
        <text>L-tyrosyl-[protein] + ATP = O-phospho-L-tyrosyl-[protein] + ADP + H(+)</text>
        <dbReference type="Rhea" id="RHEA:10596"/>
        <dbReference type="Rhea" id="RHEA-COMP:10136"/>
        <dbReference type="Rhea" id="RHEA-COMP:20101"/>
        <dbReference type="ChEBI" id="CHEBI:15378"/>
        <dbReference type="ChEBI" id="CHEBI:30616"/>
        <dbReference type="ChEBI" id="CHEBI:46858"/>
        <dbReference type="ChEBI" id="CHEBI:61978"/>
        <dbReference type="ChEBI" id="CHEBI:456216"/>
        <dbReference type="EC" id="2.7.10.2"/>
    </reaction>
</comment>
<dbReference type="Gene3D" id="3.40.50.300">
    <property type="entry name" value="P-loop containing nucleotide triphosphate hydrolases"/>
    <property type="match status" value="1"/>
</dbReference>
<dbReference type="CDD" id="cd05387">
    <property type="entry name" value="BY-kinase"/>
    <property type="match status" value="1"/>
</dbReference>
<dbReference type="RefSeq" id="WP_264325237.1">
    <property type="nucleotide sequence ID" value="NZ_JADEXQ010000035.1"/>
</dbReference>
<evidence type="ECO:0000256" key="10">
    <source>
        <dbReference type="SAM" id="Phobius"/>
    </source>
</evidence>
<dbReference type="EC" id="2.7.10.2" evidence="2"/>
<dbReference type="AlphaFoldDB" id="A0A928VMH2"/>
<evidence type="ECO:0000256" key="9">
    <source>
        <dbReference type="SAM" id="Coils"/>
    </source>
</evidence>
<dbReference type="InterPro" id="IPR050445">
    <property type="entry name" value="Bact_polysacc_biosynth/exp"/>
</dbReference>
<name>A0A928VMH2_9CYAN</name>
<accession>A0A928VMH2</accession>
<evidence type="ECO:0000313" key="12">
    <source>
        <dbReference type="EMBL" id="MBE9030413.1"/>
    </source>
</evidence>
<dbReference type="GO" id="GO:0004715">
    <property type="term" value="F:non-membrane spanning protein tyrosine kinase activity"/>
    <property type="evidence" value="ECO:0007669"/>
    <property type="project" value="UniProtKB-EC"/>
</dbReference>
<protein>
    <recommendedName>
        <fullName evidence="2">non-specific protein-tyrosine kinase</fullName>
        <ecNumber evidence="2">2.7.10.2</ecNumber>
    </recommendedName>
</protein>
<dbReference type="InterPro" id="IPR025669">
    <property type="entry name" value="AAA_dom"/>
</dbReference>
<keyword evidence="4" id="KW-0547">Nucleotide-binding</keyword>
<dbReference type="GO" id="GO:0005524">
    <property type="term" value="F:ATP binding"/>
    <property type="evidence" value="ECO:0007669"/>
    <property type="project" value="UniProtKB-KW"/>
</dbReference>
<evidence type="ECO:0000256" key="5">
    <source>
        <dbReference type="ARBA" id="ARBA00022777"/>
    </source>
</evidence>
<organism evidence="12 13">
    <name type="scientific">Romeriopsis navalis LEGE 11480</name>
    <dbReference type="NCBI Taxonomy" id="2777977"/>
    <lineage>
        <taxon>Bacteria</taxon>
        <taxon>Bacillati</taxon>
        <taxon>Cyanobacteriota</taxon>
        <taxon>Cyanophyceae</taxon>
        <taxon>Leptolyngbyales</taxon>
        <taxon>Leptolyngbyaceae</taxon>
        <taxon>Romeriopsis</taxon>
        <taxon>Romeriopsis navalis</taxon>
    </lineage>
</organism>
<evidence type="ECO:0000313" key="13">
    <source>
        <dbReference type="Proteomes" id="UP000625316"/>
    </source>
</evidence>
<keyword evidence="7" id="KW-0829">Tyrosine-protein kinase</keyword>
<dbReference type="Pfam" id="PF13614">
    <property type="entry name" value="AAA_31"/>
    <property type="match status" value="1"/>
</dbReference>
<keyword evidence="13" id="KW-1185">Reference proteome</keyword>
<feature type="transmembrane region" description="Helical" evidence="10">
    <location>
        <begin position="24"/>
        <end position="43"/>
    </location>
</feature>
<evidence type="ECO:0000256" key="3">
    <source>
        <dbReference type="ARBA" id="ARBA00022679"/>
    </source>
</evidence>
<dbReference type="PANTHER" id="PTHR32309">
    <property type="entry name" value="TYROSINE-PROTEIN KINASE"/>
    <property type="match status" value="1"/>
</dbReference>
<evidence type="ECO:0000256" key="7">
    <source>
        <dbReference type="ARBA" id="ARBA00023137"/>
    </source>
</evidence>
<keyword evidence="9" id="KW-0175">Coiled coil</keyword>
<dbReference type="InterPro" id="IPR005702">
    <property type="entry name" value="Wzc-like_C"/>
</dbReference>
<dbReference type="SUPFAM" id="SSF52540">
    <property type="entry name" value="P-loop containing nucleoside triphosphate hydrolases"/>
    <property type="match status" value="1"/>
</dbReference>
<keyword evidence="3" id="KW-0808">Transferase</keyword>
<feature type="coiled-coil region" evidence="9">
    <location>
        <begin position="370"/>
        <end position="404"/>
    </location>
</feature>
<keyword evidence="10" id="KW-0812">Transmembrane</keyword>
<reference evidence="12" key="1">
    <citation type="submission" date="2020-10" db="EMBL/GenBank/DDBJ databases">
        <authorList>
            <person name="Castelo-Branco R."/>
            <person name="Eusebio N."/>
            <person name="Adriana R."/>
            <person name="Vieira A."/>
            <person name="Brugerolle De Fraissinette N."/>
            <person name="Rezende De Castro R."/>
            <person name="Schneider M.P."/>
            <person name="Vasconcelos V."/>
            <person name="Leao P.N."/>
        </authorList>
    </citation>
    <scope>NUCLEOTIDE SEQUENCE</scope>
    <source>
        <strain evidence="12">LEGE 11480</strain>
    </source>
</reference>
<keyword evidence="10" id="KW-0472">Membrane</keyword>
<dbReference type="NCBIfam" id="TIGR01007">
    <property type="entry name" value="eps_fam"/>
    <property type="match status" value="1"/>
</dbReference>
<comment type="caution">
    <text evidence="12">The sequence shown here is derived from an EMBL/GenBank/DDBJ whole genome shotgun (WGS) entry which is preliminary data.</text>
</comment>
<proteinExistence type="inferred from homology"/>
<dbReference type="EMBL" id="JADEXQ010000035">
    <property type="protein sequence ID" value="MBE9030413.1"/>
    <property type="molecule type" value="Genomic_DNA"/>
</dbReference>
<keyword evidence="6" id="KW-0067">ATP-binding</keyword>
<evidence type="ECO:0000256" key="2">
    <source>
        <dbReference type="ARBA" id="ARBA00011903"/>
    </source>
</evidence>
<keyword evidence="5" id="KW-0418">Kinase</keyword>
<dbReference type="Proteomes" id="UP000625316">
    <property type="component" value="Unassembled WGS sequence"/>
</dbReference>
<evidence type="ECO:0000256" key="6">
    <source>
        <dbReference type="ARBA" id="ARBA00022840"/>
    </source>
</evidence>
<evidence type="ECO:0000259" key="11">
    <source>
        <dbReference type="Pfam" id="PF13614"/>
    </source>
</evidence>
<evidence type="ECO:0000256" key="1">
    <source>
        <dbReference type="ARBA" id="ARBA00007316"/>
    </source>
</evidence>
<dbReference type="PANTHER" id="PTHR32309:SF13">
    <property type="entry name" value="FERRIC ENTEROBACTIN TRANSPORT PROTEIN FEPE"/>
    <property type="match status" value="1"/>
</dbReference>
<feature type="domain" description="AAA" evidence="11">
    <location>
        <begin position="529"/>
        <end position="655"/>
    </location>
</feature>
<dbReference type="GO" id="GO:0005886">
    <property type="term" value="C:plasma membrane"/>
    <property type="evidence" value="ECO:0007669"/>
    <property type="project" value="TreeGrafter"/>
</dbReference>
<feature type="coiled-coil region" evidence="9">
    <location>
        <begin position="181"/>
        <end position="238"/>
    </location>
</feature>
<comment type="similarity">
    <text evidence="1">Belongs to the CpsD/CapB family.</text>
</comment>
<evidence type="ECO:0000256" key="8">
    <source>
        <dbReference type="ARBA" id="ARBA00051245"/>
    </source>
</evidence>
<dbReference type="InterPro" id="IPR027417">
    <property type="entry name" value="P-loop_NTPase"/>
</dbReference>
<gene>
    <name evidence="12" type="ORF">IQ266_11785</name>
</gene>